<dbReference type="PRINTS" id="PR01159">
    <property type="entry name" value="DNAGYRASEB"/>
</dbReference>
<evidence type="ECO:0000256" key="6">
    <source>
        <dbReference type="ARBA" id="ARBA00023029"/>
    </source>
</evidence>
<accession>A0A481YFC6</accession>
<dbReference type="InterPro" id="IPR002288">
    <property type="entry name" value="DNA_gyrase_B_C"/>
</dbReference>
<dbReference type="EC" id="5.6.2.2" evidence="3"/>
<keyword evidence="4" id="KW-0547">Nucleotide-binding</keyword>
<keyword evidence="7" id="KW-0238">DNA-binding</keyword>
<evidence type="ECO:0000256" key="4">
    <source>
        <dbReference type="ARBA" id="ARBA00022741"/>
    </source>
</evidence>
<dbReference type="GO" id="GO:0003918">
    <property type="term" value="F:DNA topoisomerase type II (double strand cut, ATP-hydrolyzing) activity"/>
    <property type="evidence" value="ECO:0007669"/>
    <property type="project" value="UniProtKB-EC"/>
</dbReference>
<keyword evidence="6" id="KW-0799">Topoisomerase</keyword>
<evidence type="ECO:0000256" key="7">
    <source>
        <dbReference type="ARBA" id="ARBA00023125"/>
    </source>
</evidence>
<dbReference type="GO" id="GO:0006265">
    <property type="term" value="P:DNA topological change"/>
    <property type="evidence" value="ECO:0007669"/>
    <property type="project" value="InterPro"/>
</dbReference>
<keyword evidence="10" id="KW-0614">Plasmid</keyword>
<dbReference type="EMBL" id="CP036848">
    <property type="protein sequence ID" value="QBK64097.1"/>
    <property type="molecule type" value="Genomic_DNA"/>
</dbReference>
<proteinExistence type="inferred from homology"/>
<evidence type="ECO:0000313" key="10">
    <source>
        <dbReference type="EMBL" id="QBK64097.1"/>
    </source>
</evidence>
<gene>
    <name evidence="10" type="ORF">EZU68_06930</name>
</gene>
<evidence type="ECO:0000259" key="9">
    <source>
        <dbReference type="Pfam" id="PF00986"/>
    </source>
</evidence>
<dbReference type="PANTHER" id="PTHR45866:SF1">
    <property type="entry name" value="DNA GYRASE SUBUNIT B, MITOCHONDRIAL"/>
    <property type="match status" value="1"/>
</dbReference>
<comment type="similarity">
    <text evidence="2">Belongs to the type II topoisomerase GyrB family.</text>
</comment>
<dbReference type="InterPro" id="IPR000565">
    <property type="entry name" value="Topo_IIA_B"/>
</dbReference>
<evidence type="ECO:0000256" key="3">
    <source>
        <dbReference type="ARBA" id="ARBA00012895"/>
    </source>
</evidence>
<dbReference type="GO" id="GO:0003677">
    <property type="term" value="F:DNA binding"/>
    <property type="evidence" value="ECO:0007669"/>
    <property type="project" value="UniProtKB-KW"/>
</dbReference>
<dbReference type="GO" id="GO:0005524">
    <property type="term" value="F:ATP binding"/>
    <property type="evidence" value="ECO:0007669"/>
    <property type="project" value="UniProtKB-KW"/>
</dbReference>
<organism evidence="10">
    <name type="scientific">Borrelia miyamotoi</name>
    <dbReference type="NCBI Taxonomy" id="47466"/>
    <lineage>
        <taxon>Bacteria</taxon>
        <taxon>Pseudomonadati</taxon>
        <taxon>Spirochaetota</taxon>
        <taxon>Spirochaetia</taxon>
        <taxon>Spirochaetales</taxon>
        <taxon>Borreliaceae</taxon>
        <taxon>Borrelia</taxon>
    </lineage>
</organism>
<dbReference type="InterPro" id="IPR013759">
    <property type="entry name" value="Topo_IIA_B_C"/>
</dbReference>
<comment type="catalytic activity">
    <reaction evidence="1">
        <text>ATP-dependent breakage, passage and rejoining of double-stranded DNA.</text>
        <dbReference type="EC" id="5.6.2.2"/>
    </reaction>
</comment>
<keyword evidence="8 10" id="KW-0413">Isomerase</keyword>
<dbReference type="SUPFAM" id="SSF56719">
    <property type="entry name" value="Type II DNA topoisomerase"/>
    <property type="match status" value="1"/>
</dbReference>
<protein>
    <recommendedName>
        <fullName evidence="3">DNA topoisomerase (ATP-hydrolyzing)</fullName>
        <ecNumber evidence="3">5.6.2.2</ecNumber>
    </recommendedName>
</protein>
<evidence type="ECO:0000256" key="1">
    <source>
        <dbReference type="ARBA" id="ARBA00000185"/>
    </source>
</evidence>
<dbReference type="AlphaFoldDB" id="A0A481YFC6"/>
<evidence type="ECO:0000256" key="2">
    <source>
        <dbReference type="ARBA" id="ARBA00010708"/>
    </source>
</evidence>
<feature type="non-terminal residue" evidence="10">
    <location>
        <position position="1"/>
    </location>
</feature>
<dbReference type="InterPro" id="IPR013760">
    <property type="entry name" value="Topo_IIA-like_dom_sf"/>
</dbReference>
<reference evidence="10" key="1">
    <citation type="submission" date="2019-03" db="EMBL/GenBank/DDBJ databases">
        <title>Whole genome sequencing of Borrelia miyamotoi strains isolated at the Russian territory.</title>
        <authorList>
            <person name="Kuleshov K.V."/>
            <person name="Platonov A.E."/>
            <person name="Goptar I.A."/>
            <person name="Shipulin G.A."/>
            <person name="Markelov M.L."/>
            <person name="Koetsveld J."/>
            <person name="Kolyasnikova N.M."/>
            <person name="Sarksyan D.S."/>
            <person name="Toporkova M.G."/>
            <person name="Hovius J.W."/>
        </authorList>
    </citation>
    <scope>NUCLEOTIDE SEQUENCE</scope>
    <source>
        <strain evidence="10">Yekat-31</strain>
        <plasmid evidence="10">unnamed</plasmid>
    </source>
</reference>
<name>A0A481YFC6_9SPIR</name>
<dbReference type="Pfam" id="PF00986">
    <property type="entry name" value="DNA_gyraseB_C"/>
    <property type="match status" value="1"/>
</dbReference>
<sequence length="79" mass="9179">IDTLKRDKVSLQRYKGLGEMNTTQLWETTMNPATRKMKLRGIDDAVQAEKIFVTLMGDEVEHRREFIEQNALDVVKLDV</sequence>
<keyword evidence="5" id="KW-0067">ATP-binding</keyword>
<geneLocation type="plasmid" evidence="10">
    <name>unnamed</name>
</geneLocation>
<dbReference type="Gene3D" id="3.40.50.670">
    <property type="match status" value="1"/>
</dbReference>
<feature type="domain" description="DNA gyrase B subunit C-terminal" evidence="9">
    <location>
        <begin position="7"/>
        <end position="68"/>
    </location>
</feature>
<dbReference type="PANTHER" id="PTHR45866">
    <property type="entry name" value="DNA GYRASE/TOPOISOMERASE SUBUNIT B"/>
    <property type="match status" value="1"/>
</dbReference>
<evidence type="ECO:0000256" key="8">
    <source>
        <dbReference type="ARBA" id="ARBA00023235"/>
    </source>
</evidence>
<evidence type="ECO:0000256" key="5">
    <source>
        <dbReference type="ARBA" id="ARBA00022840"/>
    </source>
</evidence>